<evidence type="ECO:0000313" key="2">
    <source>
        <dbReference type="EMBL" id="ARE85383.1"/>
    </source>
</evidence>
<dbReference type="KEGG" id="rmm:ROSMUCSMR3_03937"/>
<proteinExistence type="predicted"/>
<reference evidence="2 3" key="1">
    <citation type="submission" date="2017-03" db="EMBL/GenBank/DDBJ databases">
        <title>Genome Sequence of Roseovarius mucosus strain SMR3 Isolated from a culture of the Diatom Skeletonema marinoi.</title>
        <authorList>
            <person name="Topel M."/>
            <person name="Pinder M."/>
            <person name="Johansson O.N."/>
            <person name="Kourtchenko O."/>
            <person name="Godhe A."/>
            <person name="Clarke A.K."/>
        </authorList>
    </citation>
    <scope>NUCLEOTIDE SEQUENCE [LARGE SCALE GENOMIC DNA]</scope>
    <source>
        <strain evidence="2 3">SMR3</strain>
    </source>
</reference>
<feature type="compositionally biased region" description="Basic and acidic residues" evidence="1">
    <location>
        <begin position="9"/>
        <end position="18"/>
    </location>
</feature>
<keyword evidence="3" id="KW-1185">Reference proteome</keyword>
<organism evidence="2 3">
    <name type="scientific">Roseovarius mucosus</name>
    <dbReference type="NCBI Taxonomy" id="215743"/>
    <lineage>
        <taxon>Bacteria</taxon>
        <taxon>Pseudomonadati</taxon>
        <taxon>Pseudomonadota</taxon>
        <taxon>Alphaproteobacteria</taxon>
        <taxon>Rhodobacterales</taxon>
        <taxon>Roseobacteraceae</taxon>
        <taxon>Roseovarius</taxon>
    </lineage>
</organism>
<name>A0A1V0RUD3_9RHOB</name>
<feature type="region of interest" description="Disordered" evidence="1">
    <location>
        <begin position="1"/>
        <end position="32"/>
    </location>
</feature>
<sequence length="50" mass="5668">MTFAGSWINDRKAQHDDDPPGTSHRSFPRKFPSITMGETLDMTQSCPLCR</sequence>
<dbReference type="Proteomes" id="UP000192273">
    <property type="component" value="Chromosome"/>
</dbReference>
<evidence type="ECO:0000313" key="3">
    <source>
        <dbReference type="Proteomes" id="UP000192273"/>
    </source>
</evidence>
<accession>A0A1V0RUD3</accession>
<gene>
    <name evidence="2" type="ORF">ROSMUCSMR3_03937</name>
</gene>
<protein>
    <submittedName>
        <fullName evidence="2">Uncharacterized protein</fullName>
    </submittedName>
</protein>
<evidence type="ECO:0000256" key="1">
    <source>
        <dbReference type="SAM" id="MobiDB-lite"/>
    </source>
</evidence>
<dbReference type="EMBL" id="CP020474">
    <property type="protein sequence ID" value="ARE85383.1"/>
    <property type="molecule type" value="Genomic_DNA"/>
</dbReference>
<dbReference type="AlphaFoldDB" id="A0A1V0RUD3"/>